<name>A0A2R7Z179_9ACTN</name>
<feature type="transmembrane region" description="Helical" evidence="1">
    <location>
        <begin position="45"/>
        <end position="67"/>
    </location>
</feature>
<keyword evidence="1" id="KW-0812">Transmembrane</keyword>
<dbReference type="PANTHER" id="PTHR37305">
    <property type="entry name" value="INTEGRAL MEMBRANE PROTEIN-RELATED"/>
    <property type="match status" value="1"/>
</dbReference>
<feature type="transmembrane region" description="Helical" evidence="1">
    <location>
        <begin position="126"/>
        <end position="147"/>
    </location>
</feature>
<dbReference type="GO" id="GO:0005886">
    <property type="term" value="C:plasma membrane"/>
    <property type="evidence" value="ECO:0007669"/>
    <property type="project" value="UniProtKB-SubCell"/>
</dbReference>
<sequence length="233" mass="24053">MNGTILKLAAQALLGRRRFWLLVALPLALIGLTVLIRALSSDPDAAWPMVSFLGFPLVLPLVAILAASSVLGPEVDDGSIVYLLAKPVSRHAVAISKWVVAWAATLVVGSLGVLVAALVAGGGSEAAGWLVAALVAGTTYSALFLALSAFTRHAVVVGLIFVLIWEGLAGGFLSGVAWLSIGQWGIQVGHAVSSELDAPVNLPWALLASLVVTVGGVWFAGDRLRSFALTGDE</sequence>
<keyword evidence="1" id="KW-1133">Transmembrane helix</keyword>
<gene>
    <name evidence="2" type="ORF">C7S10_01045</name>
</gene>
<proteinExistence type="predicted"/>
<dbReference type="RefSeq" id="WP_108342557.1">
    <property type="nucleotide sequence ID" value="NZ_PYXZ01000001.1"/>
</dbReference>
<keyword evidence="3" id="KW-1185">Reference proteome</keyword>
<accession>A0A2R7Z179</accession>
<feature type="transmembrane region" description="Helical" evidence="1">
    <location>
        <begin position="99"/>
        <end position="120"/>
    </location>
</feature>
<protein>
    <recommendedName>
        <fullName evidence="4">ABC transporter permease</fullName>
    </recommendedName>
</protein>
<dbReference type="PANTHER" id="PTHR37305:SF1">
    <property type="entry name" value="MEMBRANE PROTEIN"/>
    <property type="match status" value="1"/>
</dbReference>
<feature type="transmembrane region" description="Helical" evidence="1">
    <location>
        <begin position="201"/>
        <end position="220"/>
    </location>
</feature>
<evidence type="ECO:0000256" key="1">
    <source>
        <dbReference type="SAM" id="Phobius"/>
    </source>
</evidence>
<evidence type="ECO:0000313" key="2">
    <source>
        <dbReference type="EMBL" id="PUA82370.1"/>
    </source>
</evidence>
<evidence type="ECO:0000313" key="3">
    <source>
        <dbReference type="Proteomes" id="UP000244867"/>
    </source>
</evidence>
<keyword evidence="1" id="KW-0472">Membrane</keyword>
<comment type="caution">
    <text evidence="2">The sequence shown here is derived from an EMBL/GenBank/DDBJ whole genome shotgun (WGS) entry which is preliminary data.</text>
</comment>
<reference evidence="2 3" key="1">
    <citation type="submission" date="2018-03" db="EMBL/GenBank/DDBJ databases">
        <authorList>
            <person name="Keele B.F."/>
        </authorList>
    </citation>
    <scope>NUCLEOTIDE SEQUENCE [LARGE SCALE GENOMIC DNA]</scope>
    <source>
        <strain evidence="2 3">IB-3</strain>
    </source>
</reference>
<dbReference type="AlphaFoldDB" id="A0A2R7Z179"/>
<dbReference type="Pfam" id="PF12679">
    <property type="entry name" value="ABC2_membrane_2"/>
    <property type="match status" value="1"/>
</dbReference>
<organism evidence="2 3">
    <name type="scientific">Nocardioides currus</name>
    <dbReference type="NCBI Taxonomy" id="2133958"/>
    <lineage>
        <taxon>Bacteria</taxon>
        <taxon>Bacillati</taxon>
        <taxon>Actinomycetota</taxon>
        <taxon>Actinomycetes</taxon>
        <taxon>Propionibacteriales</taxon>
        <taxon>Nocardioidaceae</taxon>
        <taxon>Nocardioides</taxon>
    </lineage>
</organism>
<feature type="transmembrane region" description="Helical" evidence="1">
    <location>
        <begin position="20"/>
        <end position="39"/>
    </location>
</feature>
<feature type="transmembrane region" description="Helical" evidence="1">
    <location>
        <begin position="154"/>
        <end position="181"/>
    </location>
</feature>
<dbReference type="GO" id="GO:0140359">
    <property type="term" value="F:ABC-type transporter activity"/>
    <property type="evidence" value="ECO:0007669"/>
    <property type="project" value="InterPro"/>
</dbReference>
<dbReference type="EMBL" id="PYXZ01000001">
    <property type="protein sequence ID" value="PUA82370.1"/>
    <property type="molecule type" value="Genomic_DNA"/>
</dbReference>
<dbReference type="OrthoDB" id="5146799at2"/>
<dbReference type="Proteomes" id="UP000244867">
    <property type="component" value="Unassembled WGS sequence"/>
</dbReference>
<evidence type="ECO:0008006" key="4">
    <source>
        <dbReference type="Google" id="ProtNLM"/>
    </source>
</evidence>